<feature type="region of interest" description="Disordered" evidence="2">
    <location>
        <begin position="610"/>
        <end position="659"/>
    </location>
</feature>
<keyword evidence="6" id="KW-1185">Reference proteome</keyword>
<feature type="compositionally biased region" description="Acidic residues" evidence="2">
    <location>
        <begin position="622"/>
        <end position="636"/>
    </location>
</feature>
<feature type="compositionally biased region" description="Polar residues" evidence="2">
    <location>
        <begin position="295"/>
        <end position="315"/>
    </location>
</feature>
<evidence type="ECO:0000256" key="1">
    <source>
        <dbReference type="ARBA" id="ARBA00038158"/>
    </source>
</evidence>
<proteinExistence type="inferred from homology"/>
<feature type="region of interest" description="Disordered" evidence="2">
    <location>
        <begin position="488"/>
        <end position="517"/>
    </location>
</feature>
<dbReference type="Gene3D" id="3.40.50.150">
    <property type="entry name" value="Vaccinia Virus protein VP39"/>
    <property type="match status" value="1"/>
</dbReference>
<evidence type="ECO:0000256" key="2">
    <source>
        <dbReference type="SAM" id="MobiDB-lite"/>
    </source>
</evidence>
<dbReference type="InterPro" id="IPR029063">
    <property type="entry name" value="SAM-dependent_MTases_sf"/>
</dbReference>
<feature type="region of interest" description="Disordered" evidence="2">
    <location>
        <begin position="753"/>
        <end position="789"/>
    </location>
</feature>
<dbReference type="VEuPathDB" id="FungiDB:MAPG_04275"/>
<feature type="domain" description="Methyltransferase type 11" evidence="3">
    <location>
        <begin position="520"/>
        <end position="575"/>
    </location>
</feature>
<accession>A0A0C4DWA1</accession>
<dbReference type="eggNOG" id="ENOG502RZPZ">
    <property type="taxonomic scope" value="Eukaryota"/>
</dbReference>
<dbReference type="OMA" id="TIEIWES"/>
<feature type="region of interest" description="Disordered" evidence="2">
    <location>
        <begin position="340"/>
        <end position="388"/>
    </location>
</feature>
<feature type="compositionally biased region" description="Basic residues" evidence="2">
    <location>
        <begin position="138"/>
        <end position="149"/>
    </location>
</feature>
<feature type="compositionally biased region" description="Basic and acidic residues" evidence="2">
    <location>
        <begin position="644"/>
        <end position="657"/>
    </location>
</feature>
<dbReference type="EnsemblFungi" id="MAPG_04275T0">
    <property type="protein sequence ID" value="MAPG_04275T0"/>
    <property type="gene ID" value="MAPG_04275"/>
</dbReference>
<feature type="compositionally biased region" description="Low complexity" evidence="2">
    <location>
        <begin position="187"/>
        <end position="203"/>
    </location>
</feature>
<dbReference type="SUPFAM" id="SSF53335">
    <property type="entry name" value="S-adenosyl-L-methionine-dependent methyltransferases"/>
    <property type="match status" value="1"/>
</dbReference>
<dbReference type="InterPro" id="IPR013216">
    <property type="entry name" value="Methyltransf_11"/>
</dbReference>
<name>A0A0C4DWA1_MAGP6</name>
<feature type="compositionally biased region" description="Low complexity" evidence="2">
    <location>
        <begin position="80"/>
        <end position="97"/>
    </location>
</feature>
<gene>
    <name evidence="4" type="ORF">MAPG_04275</name>
</gene>
<sequence>MSEYYWGYAAAANAHLINPFGDKKRTTKPPRLQPPRDVGEQADEEEANSTSPPPPPQRSAARSNSTSRAFGRPRFRAHTRTTSTDSGSSSSRGAGYRSSHDTPPSAPAASSAAAREDSSDRERREHEDRKEDKEHKEHKEHRSRWHHRWASASATKGAATPAASPSLPQPQTPRSSPAPWSVPDDFSPASAPASPAAPGSASSRPRLLQKPSPIASATTPEHTLPRHQVPSSPSSPLGRLPHKQLPATLQGGTALQAESATAYSKSERSFSAVTSPSKASLSQRITQHLADRRQNQQATGSRVPQASLLQTQSQQRQHHAPVLRESPAIQKITVPFARVESNSSGSGATVSSARTTMSATDPPPAADGPPYKTGPHSSARPGDPKSRRHFVVRNGRTYLADPTLDYPLPVDLPELHRCSMKTLMLFQLFGGPIVSPLFQDRPPARILDLACGSGFWSMMCHRYWSRKGHPNIHFTGVDIAPIPGASGWGVDDPAPSGSSASSMSDGTGPAASLRPPDKDMKWRFVQHDIRRFPWPFKAGEFDFVMMQSTSTVAPFHMSQSFTTEILRVLRPGGTIEIWESDFIIRMLRPHVPAVSAAVPGGWSSAAAAAAATTASNAGPDSDGNEDDEDDDDDNDDASNNGSSDSKHEPSERRKEASRNGAYVVTANTPMSSPLNNFLVEYNAWVTKGLAACQLTPVPCTTINYNLLQEDQLTSVGSRRLAVPLSEVKWEREGVGGVVTKGDGKSYVSTVAKAGKGGEEGGGGEGSSSISGSVGAGSGSNSKGRGLSPNQAALRRTALETVVQLIQSLEPLLREASGKSQDEWDAWQGKMQNNLLLENGTSWGECLEVGAWYARKK</sequence>
<dbReference type="AlphaFoldDB" id="A0A0C4DWA1"/>
<dbReference type="PANTHER" id="PTHR43591:SF50">
    <property type="entry name" value="METHYLTRANSFERASE DOMAIN-CONTAINING PROTEIN-RELATED"/>
    <property type="match status" value="1"/>
</dbReference>
<dbReference type="EMBL" id="ADBL01001013">
    <property type="status" value="NOT_ANNOTATED_CDS"/>
    <property type="molecule type" value="Genomic_DNA"/>
</dbReference>
<organism evidence="5 6">
    <name type="scientific">Magnaporthiopsis poae (strain ATCC 64411 / 73-15)</name>
    <name type="common">Kentucky bluegrass fungus</name>
    <name type="synonym">Magnaporthe poae</name>
    <dbReference type="NCBI Taxonomy" id="644358"/>
    <lineage>
        <taxon>Eukaryota</taxon>
        <taxon>Fungi</taxon>
        <taxon>Dikarya</taxon>
        <taxon>Ascomycota</taxon>
        <taxon>Pezizomycotina</taxon>
        <taxon>Sordariomycetes</taxon>
        <taxon>Sordariomycetidae</taxon>
        <taxon>Magnaporthales</taxon>
        <taxon>Magnaporthaceae</taxon>
        <taxon>Magnaporthiopsis</taxon>
    </lineage>
</organism>
<evidence type="ECO:0000313" key="5">
    <source>
        <dbReference type="EnsemblFungi" id="MAPG_04275T0"/>
    </source>
</evidence>
<feature type="compositionally biased region" description="Low complexity" evidence="2">
    <location>
        <begin position="150"/>
        <end position="166"/>
    </location>
</feature>
<dbReference type="PANTHER" id="PTHR43591">
    <property type="entry name" value="METHYLTRANSFERASE"/>
    <property type="match status" value="1"/>
</dbReference>
<reference evidence="4" key="1">
    <citation type="submission" date="2010-05" db="EMBL/GenBank/DDBJ databases">
        <title>The Genome Sequence of Magnaporthe poae strain ATCC 64411.</title>
        <authorList>
            <consortium name="The Broad Institute Genome Sequencing Platform"/>
            <consortium name="Broad Institute Genome Sequencing Center for Infectious Disease"/>
            <person name="Ma L.-J."/>
            <person name="Dead R."/>
            <person name="Young S."/>
            <person name="Zeng Q."/>
            <person name="Koehrsen M."/>
            <person name="Alvarado L."/>
            <person name="Berlin A."/>
            <person name="Chapman S.B."/>
            <person name="Chen Z."/>
            <person name="Freedman E."/>
            <person name="Gellesch M."/>
            <person name="Goldberg J."/>
            <person name="Griggs A."/>
            <person name="Gujja S."/>
            <person name="Heilman E.R."/>
            <person name="Heiman D."/>
            <person name="Hepburn T."/>
            <person name="Howarth C."/>
            <person name="Jen D."/>
            <person name="Larson L."/>
            <person name="Mehta T."/>
            <person name="Neiman D."/>
            <person name="Pearson M."/>
            <person name="Roberts A."/>
            <person name="Saif S."/>
            <person name="Shea T."/>
            <person name="Shenoy N."/>
            <person name="Sisk P."/>
            <person name="Stolte C."/>
            <person name="Sykes S."/>
            <person name="Walk T."/>
            <person name="White J."/>
            <person name="Yandava C."/>
            <person name="Haas B."/>
            <person name="Nusbaum C."/>
            <person name="Birren B."/>
        </authorList>
    </citation>
    <scope>NUCLEOTIDE SEQUENCE</scope>
    <source>
        <strain evidence="4">ATCC 64411</strain>
    </source>
</reference>
<feature type="compositionally biased region" description="Basic and acidic residues" evidence="2">
    <location>
        <begin position="114"/>
        <end position="137"/>
    </location>
</feature>
<reference evidence="5" key="4">
    <citation type="journal article" date="2015" name="G3 (Bethesda)">
        <title>Genome sequences of three phytopathogenic species of the Magnaporthaceae family of fungi.</title>
        <authorList>
            <person name="Okagaki L.H."/>
            <person name="Nunes C.C."/>
            <person name="Sailsbery J."/>
            <person name="Clay B."/>
            <person name="Brown D."/>
            <person name="John T."/>
            <person name="Oh Y."/>
            <person name="Young N."/>
            <person name="Fitzgerald M."/>
            <person name="Haas B.J."/>
            <person name="Zeng Q."/>
            <person name="Young S."/>
            <person name="Adiconis X."/>
            <person name="Fan L."/>
            <person name="Levin J.Z."/>
            <person name="Mitchell T.K."/>
            <person name="Okubara P.A."/>
            <person name="Farman M.L."/>
            <person name="Kohn L.M."/>
            <person name="Birren B."/>
            <person name="Ma L.-J."/>
            <person name="Dean R.A."/>
        </authorList>
    </citation>
    <scope>NUCLEOTIDE SEQUENCE</scope>
    <source>
        <strain evidence="5">ATCC 64411 / 73-15</strain>
    </source>
</reference>
<dbReference type="Pfam" id="PF08241">
    <property type="entry name" value="Methyltransf_11"/>
    <property type="match status" value="1"/>
</dbReference>
<feature type="compositionally biased region" description="Low complexity" evidence="2">
    <location>
        <begin position="766"/>
        <end position="783"/>
    </location>
</feature>
<feature type="region of interest" description="Disordered" evidence="2">
    <location>
        <begin position="15"/>
        <end position="327"/>
    </location>
</feature>
<evidence type="ECO:0000313" key="4">
    <source>
        <dbReference type="EMBL" id="KLU85247.1"/>
    </source>
</evidence>
<dbReference type="GO" id="GO:0008757">
    <property type="term" value="F:S-adenosylmethionine-dependent methyltransferase activity"/>
    <property type="evidence" value="ECO:0007669"/>
    <property type="project" value="InterPro"/>
</dbReference>
<evidence type="ECO:0000313" key="6">
    <source>
        <dbReference type="Proteomes" id="UP000011715"/>
    </source>
</evidence>
<dbReference type="EMBL" id="GL876968">
    <property type="protein sequence ID" value="KLU85247.1"/>
    <property type="molecule type" value="Genomic_DNA"/>
</dbReference>
<dbReference type="STRING" id="644358.A0A0C4DWA1"/>
<dbReference type="OrthoDB" id="2013972at2759"/>
<feature type="compositionally biased region" description="Polar residues" evidence="2">
    <location>
        <begin position="250"/>
        <end position="286"/>
    </location>
</feature>
<feature type="compositionally biased region" description="Low complexity" evidence="2">
    <location>
        <begin position="58"/>
        <end position="69"/>
    </location>
</feature>
<dbReference type="Proteomes" id="UP000011715">
    <property type="component" value="Unassembled WGS sequence"/>
</dbReference>
<evidence type="ECO:0000259" key="3">
    <source>
        <dbReference type="Pfam" id="PF08241"/>
    </source>
</evidence>
<protein>
    <submittedName>
        <fullName evidence="4">SAM binding domain-containing protein containing protein</fullName>
    </submittedName>
</protein>
<feature type="compositionally biased region" description="Low complexity" evidence="2">
    <location>
        <begin position="341"/>
        <end position="356"/>
    </location>
</feature>
<reference evidence="5" key="5">
    <citation type="submission" date="2015-06" db="UniProtKB">
        <authorList>
            <consortium name="EnsemblFungi"/>
        </authorList>
    </citation>
    <scope>IDENTIFICATION</scope>
    <source>
        <strain evidence="5">ATCC 64411</strain>
    </source>
</reference>
<comment type="similarity">
    <text evidence="1">Belongs to the methyltransferase superfamily. LaeA methyltransferase family.</text>
</comment>
<reference evidence="4" key="3">
    <citation type="submission" date="2011-03" db="EMBL/GenBank/DDBJ databases">
        <title>Annotation of Magnaporthe poae ATCC 64411.</title>
        <authorList>
            <person name="Ma L.-J."/>
            <person name="Dead R."/>
            <person name="Young S.K."/>
            <person name="Zeng Q."/>
            <person name="Gargeya S."/>
            <person name="Fitzgerald M."/>
            <person name="Haas B."/>
            <person name="Abouelleil A."/>
            <person name="Alvarado L."/>
            <person name="Arachchi H.M."/>
            <person name="Berlin A."/>
            <person name="Brown A."/>
            <person name="Chapman S.B."/>
            <person name="Chen Z."/>
            <person name="Dunbar C."/>
            <person name="Freedman E."/>
            <person name="Gearin G."/>
            <person name="Gellesch M."/>
            <person name="Goldberg J."/>
            <person name="Griggs A."/>
            <person name="Gujja S."/>
            <person name="Heiman D."/>
            <person name="Howarth C."/>
            <person name="Larson L."/>
            <person name="Lui A."/>
            <person name="MacDonald P.J.P."/>
            <person name="Mehta T."/>
            <person name="Montmayeur A."/>
            <person name="Murphy C."/>
            <person name="Neiman D."/>
            <person name="Pearson M."/>
            <person name="Priest M."/>
            <person name="Roberts A."/>
            <person name="Saif S."/>
            <person name="Shea T."/>
            <person name="Shenoy N."/>
            <person name="Sisk P."/>
            <person name="Stolte C."/>
            <person name="Sykes S."/>
            <person name="Yandava C."/>
            <person name="Wortman J."/>
            <person name="Nusbaum C."/>
            <person name="Birren B."/>
        </authorList>
    </citation>
    <scope>NUCLEOTIDE SEQUENCE</scope>
    <source>
        <strain evidence="4">ATCC 64411</strain>
    </source>
</reference>
<feature type="compositionally biased region" description="Low complexity" evidence="2">
    <location>
        <begin position="491"/>
        <end position="509"/>
    </location>
</feature>
<reference evidence="6" key="2">
    <citation type="submission" date="2010-05" db="EMBL/GenBank/DDBJ databases">
        <title>The genome sequence of Magnaporthe poae strain ATCC 64411.</title>
        <authorList>
            <person name="Ma L.-J."/>
            <person name="Dead R."/>
            <person name="Young S."/>
            <person name="Zeng Q."/>
            <person name="Koehrsen M."/>
            <person name="Alvarado L."/>
            <person name="Berlin A."/>
            <person name="Chapman S.B."/>
            <person name="Chen Z."/>
            <person name="Freedman E."/>
            <person name="Gellesch M."/>
            <person name="Goldberg J."/>
            <person name="Griggs A."/>
            <person name="Gujja S."/>
            <person name="Heilman E.R."/>
            <person name="Heiman D."/>
            <person name="Hepburn T."/>
            <person name="Howarth C."/>
            <person name="Jen D."/>
            <person name="Larson L."/>
            <person name="Mehta T."/>
            <person name="Neiman D."/>
            <person name="Pearson M."/>
            <person name="Roberts A."/>
            <person name="Saif S."/>
            <person name="Shea T."/>
            <person name="Shenoy N."/>
            <person name="Sisk P."/>
            <person name="Stolte C."/>
            <person name="Sykes S."/>
            <person name="Walk T."/>
            <person name="White J."/>
            <person name="Yandava C."/>
            <person name="Haas B."/>
            <person name="Nusbaum C."/>
            <person name="Birren B."/>
        </authorList>
    </citation>
    <scope>NUCLEOTIDE SEQUENCE [LARGE SCALE GENOMIC DNA]</scope>
    <source>
        <strain evidence="6">ATCC 64411 / 73-15</strain>
    </source>
</reference>
<dbReference type="CDD" id="cd02440">
    <property type="entry name" value="AdoMet_MTases"/>
    <property type="match status" value="1"/>
</dbReference>
<feature type="compositionally biased region" description="Low complexity" evidence="2">
    <location>
        <begin position="610"/>
        <end position="621"/>
    </location>
</feature>